<reference evidence="1" key="1">
    <citation type="submission" date="2023-07" db="EMBL/GenBank/DDBJ databases">
        <title>draft genome sequence of fig (Ficus carica).</title>
        <authorList>
            <person name="Takahashi T."/>
            <person name="Nishimura K."/>
        </authorList>
    </citation>
    <scope>NUCLEOTIDE SEQUENCE</scope>
</reference>
<evidence type="ECO:0000313" key="1">
    <source>
        <dbReference type="EMBL" id="GMN19668.1"/>
    </source>
</evidence>
<dbReference type="EMBL" id="BTGU01005070">
    <property type="protein sequence ID" value="GMN19668.1"/>
    <property type="molecule type" value="Genomic_DNA"/>
</dbReference>
<keyword evidence="2" id="KW-1185">Reference proteome</keyword>
<name>A0AA87YPF5_FICCA</name>
<dbReference type="Proteomes" id="UP001187192">
    <property type="component" value="Unassembled WGS sequence"/>
</dbReference>
<proteinExistence type="predicted"/>
<sequence length="263" mass="29240">MIACHGKQTYRQCLMQDCGKMALQTVKCGMDTATGFGKYVVSCYMLCYVIMKYVMGKEKFQGLRAREIRAPDVGDHGEAGDVGVGLPSCDLATSDNWWLDNQPDDFGDLGSRARSPSPPVPPTSSRVFSCPANQSLLPPPKHFPVRSLSGEPPWLLVFWMKEKEDYPFWLSVMICKGTTLFLMYPSIYTVKTDPMENEHCGKKQGKNEIVGDVVWLSHAEEVLQQLDFSNLVSPNDVCFDPARIPSVGVNSSPSPTECWPSID</sequence>
<gene>
    <name evidence="1" type="ORF">TIFTF001_046977</name>
</gene>
<accession>A0AA87YPF5</accession>
<protein>
    <submittedName>
        <fullName evidence="1">Uncharacterized protein</fullName>
    </submittedName>
</protein>
<evidence type="ECO:0000313" key="2">
    <source>
        <dbReference type="Proteomes" id="UP001187192"/>
    </source>
</evidence>
<organism evidence="1 2">
    <name type="scientific">Ficus carica</name>
    <name type="common">Common fig</name>
    <dbReference type="NCBI Taxonomy" id="3494"/>
    <lineage>
        <taxon>Eukaryota</taxon>
        <taxon>Viridiplantae</taxon>
        <taxon>Streptophyta</taxon>
        <taxon>Embryophyta</taxon>
        <taxon>Tracheophyta</taxon>
        <taxon>Spermatophyta</taxon>
        <taxon>Magnoliopsida</taxon>
        <taxon>eudicotyledons</taxon>
        <taxon>Gunneridae</taxon>
        <taxon>Pentapetalae</taxon>
        <taxon>rosids</taxon>
        <taxon>fabids</taxon>
        <taxon>Rosales</taxon>
        <taxon>Moraceae</taxon>
        <taxon>Ficeae</taxon>
        <taxon>Ficus</taxon>
    </lineage>
</organism>
<comment type="caution">
    <text evidence="1">The sequence shown here is derived from an EMBL/GenBank/DDBJ whole genome shotgun (WGS) entry which is preliminary data.</text>
</comment>
<dbReference type="AlphaFoldDB" id="A0AA87YPF5"/>